<comment type="caution">
    <text evidence="4">The sequence shown here is derived from an EMBL/GenBank/DDBJ whole genome shotgun (WGS) entry which is preliminary data.</text>
</comment>
<evidence type="ECO:0000313" key="4">
    <source>
        <dbReference type="EMBL" id="ELR68932.1"/>
    </source>
</evidence>
<evidence type="ECO:0000259" key="2">
    <source>
        <dbReference type="Pfam" id="PF04542"/>
    </source>
</evidence>
<reference evidence="4 5" key="1">
    <citation type="submission" date="2012-12" db="EMBL/GenBank/DDBJ databases">
        <title>Genome assembly of Fulvivirga imtechensis AK7.</title>
        <authorList>
            <person name="Nupur N."/>
            <person name="Khatri I."/>
            <person name="Kumar R."/>
            <person name="Subramanian S."/>
            <person name="Pinnaka A."/>
        </authorList>
    </citation>
    <scope>NUCLEOTIDE SEQUENCE [LARGE SCALE GENOMIC DNA]</scope>
    <source>
        <strain evidence="4 5">AK7</strain>
    </source>
</reference>
<dbReference type="InterPro" id="IPR013249">
    <property type="entry name" value="RNA_pol_sigma70_r4_t2"/>
</dbReference>
<dbReference type="EMBL" id="AMZN01000087">
    <property type="protein sequence ID" value="ELR68932.1"/>
    <property type="molecule type" value="Genomic_DNA"/>
</dbReference>
<dbReference type="Gene3D" id="1.10.1740.10">
    <property type="match status" value="1"/>
</dbReference>
<organism evidence="4 5">
    <name type="scientific">Fulvivirga imtechensis AK7</name>
    <dbReference type="NCBI Taxonomy" id="1237149"/>
    <lineage>
        <taxon>Bacteria</taxon>
        <taxon>Pseudomonadati</taxon>
        <taxon>Bacteroidota</taxon>
        <taxon>Cytophagia</taxon>
        <taxon>Cytophagales</taxon>
        <taxon>Fulvivirgaceae</taxon>
        <taxon>Fulvivirga</taxon>
    </lineage>
</organism>
<dbReference type="GO" id="GO:0016987">
    <property type="term" value="F:sigma factor activity"/>
    <property type="evidence" value="ECO:0007669"/>
    <property type="project" value="InterPro"/>
</dbReference>
<protein>
    <submittedName>
        <fullName evidence="4">RNA polymerase, sigma-24 subunit, ECF subfamily</fullName>
    </submittedName>
</protein>
<dbReference type="SUPFAM" id="SSF54427">
    <property type="entry name" value="NTF2-like"/>
    <property type="match status" value="1"/>
</dbReference>
<dbReference type="SUPFAM" id="SSF88946">
    <property type="entry name" value="Sigma2 domain of RNA polymerase sigma factors"/>
    <property type="match status" value="1"/>
</dbReference>
<dbReference type="PANTHER" id="PTHR30173">
    <property type="entry name" value="SIGMA 19 FACTOR"/>
    <property type="match status" value="1"/>
</dbReference>
<dbReference type="InterPro" id="IPR014284">
    <property type="entry name" value="RNA_pol_sigma-70_dom"/>
</dbReference>
<feature type="domain" description="RNA polymerase sigma factor 70 region 4 type 2" evidence="3">
    <location>
        <begin position="101"/>
        <end position="151"/>
    </location>
</feature>
<dbReference type="RefSeq" id="WP_009582733.1">
    <property type="nucleotide sequence ID" value="NZ_AMZN01000087.1"/>
</dbReference>
<evidence type="ECO:0000256" key="1">
    <source>
        <dbReference type="ARBA" id="ARBA00011344"/>
    </source>
</evidence>
<dbReference type="Pfam" id="PF08281">
    <property type="entry name" value="Sigma70_r4_2"/>
    <property type="match status" value="1"/>
</dbReference>
<evidence type="ECO:0000259" key="3">
    <source>
        <dbReference type="Pfam" id="PF08281"/>
    </source>
</evidence>
<dbReference type="InterPro" id="IPR013324">
    <property type="entry name" value="RNA_pol_sigma_r3/r4-like"/>
</dbReference>
<dbReference type="InterPro" id="IPR007627">
    <property type="entry name" value="RNA_pol_sigma70_r2"/>
</dbReference>
<dbReference type="InterPro" id="IPR013325">
    <property type="entry name" value="RNA_pol_sigma_r2"/>
</dbReference>
<feature type="domain" description="RNA polymerase sigma-70 region 2" evidence="2">
    <location>
        <begin position="8"/>
        <end position="69"/>
    </location>
</feature>
<dbReference type="InterPro" id="IPR052704">
    <property type="entry name" value="ECF_Sigma-70_Domain"/>
</dbReference>
<dbReference type="Pfam" id="PF04542">
    <property type="entry name" value="Sigma70_r2"/>
    <property type="match status" value="1"/>
</dbReference>
<accession>L8JNI1</accession>
<sequence length="281" mass="32297">MAMPFDLEKYQQVLFPYAYNILGSAEDARDVIQETMIRWQNVDHKKVENQKAYLIRAVINSAINYKEGQKEKLHDYTGDWLPEPMVVEAELDRKHILSYSLLVLLEQLNAKERAIFILKESFDFSHAEIAELLEITIESSRQILKRSKEKLKPNMAVSKGKHQEKLQRFVELIMSGNTQALEEMLAHDVRVTSDGGKAPAARKVLIGAETVRKLIMGIFEKFLHDLNVTTAIVNHQPAIIYRRGEKPYACHILSFDDRGRVGEMHMVVNPEKLKGLELNFP</sequence>
<comment type="subunit">
    <text evidence="1">Interacts transiently with the RNA polymerase catalytic core formed by RpoA, RpoB, RpoC and RpoZ (2 alpha, 1 beta, 1 beta' and 1 omega subunit) to form the RNA polymerase holoenzyme that can initiate transcription.</text>
</comment>
<dbReference type="NCBIfam" id="TIGR02937">
    <property type="entry name" value="sigma70-ECF"/>
    <property type="match status" value="1"/>
</dbReference>
<dbReference type="OrthoDB" id="3211555at2"/>
<dbReference type="GO" id="GO:0003677">
    <property type="term" value="F:DNA binding"/>
    <property type="evidence" value="ECO:0007669"/>
    <property type="project" value="InterPro"/>
</dbReference>
<dbReference type="Gene3D" id="1.10.10.10">
    <property type="entry name" value="Winged helix-like DNA-binding domain superfamily/Winged helix DNA-binding domain"/>
    <property type="match status" value="1"/>
</dbReference>
<dbReference type="Gene3D" id="3.10.450.50">
    <property type="match status" value="1"/>
</dbReference>
<proteinExistence type="predicted"/>
<dbReference type="STRING" id="1237149.C900_05625"/>
<dbReference type="InterPro" id="IPR032710">
    <property type="entry name" value="NTF2-like_dom_sf"/>
</dbReference>
<dbReference type="PANTHER" id="PTHR30173:SF36">
    <property type="entry name" value="ECF RNA POLYMERASE SIGMA FACTOR SIGJ"/>
    <property type="match status" value="1"/>
</dbReference>
<evidence type="ECO:0000313" key="5">
    <source>
        <dbReference type="Proteomes" id="UP000011135"/>
    </source>
</evidence>
<dbReference type="GO" id="GO:0006352">
    <property type="term" value="P:DNA-templated transcription initiation"/>
    <property type="evidence" value="ECO:0007669"/>
    <property type="project" value="InterPro"/>
</dbReference>
<dbReference type="CDD" id="cd06171">
    <property type="entry name" value="Sigma70_r4"/>
    <property type="match status" value="1"/>
</dbReference>
<dbReference type="eggNOG" id="COG1595">
    <property type="taxonomic scope" value="Bacteria"/>
</dbReference>
<keyword evidence="5" id="KW-1185">Reference proteome</keyword>
<dbReference type="AlphaFoldDB" id="L8JNI1"/>
<dbReference type="InterPro" id="IPR036388">
    <property type="entry name" value="WH-like_DNA-bd_sf"/>
</dbReference>
<name>L8JNI1_9BACT</name>
<gene>
    <name evidence="4" type="ORF">C900_05625</name>
</gene>
<dbReference type="SUPFAM" id="SSF88659">
    <property type="entry name" value="Sigma3 and sigma4 domains of RNA polymerase sigma factors"/>
    <property type="match status" value="1"/>
</dbReference>
<dbReference type="Proteomes" id="UP000011135">
    <property type="component" value="Unassembled WGS sequence"/>
</dbReference>